<dbReference type="InterPro" id="IPR050109">
    <property type="entry name" value="HTH-type_TetR-like_transc_reg"/>
</dbReference>
<evidence type="ECO:0000256" key="2">
    <source>
        <dbReference type="ARBA" id="ARBA00023125"/>
    </source>
</evidence>
<dbReference type="SUPFAM" id="SSF48498">
    <property type="entry name" value="Tetracyclin repressor-like, C-terminal domain"/>
    <property type="match status" value="1"/>
</dbReference>
<evidence type="ECO:0000259" key="5">
    <source>
        <dbReference type="PROSITE" id="PS50977"/>
    </source>
</evidence>
<dbReference type="SUPFAM" id="SSF46689">
    <property type="entry name" value="Homeodomain-like"/>
    <property type="match status" value="1"/>
</dbReference>
<dbReference type="InterPro" id="IPR001647">
    <property type="entry name" value="HTH_TetR"/>
</dbReference>
<dbReference type="OrthoDB" id="268339at2"/>
<keyword evidence="7" id="KW-1185">Reference proteome</keyword>
<dbReference type="GO" id="GO:0000976">
    <property type="term" value="F:transcription cis-regulatory region binding"/>
    <property type="evidence" value="ECO:0007669"/>
    <property type="project" value="TreeGrafter"/>
</dbReference>
<name>A0A5C4T216_9BACL</name>
<dbReference type="PROSITE" id="PS50977">
    <property type="entry name" value="HTH_TETR_2"/>
    <property type="match status" value="1"/>
</dbReference>
<proteinExistence type="predicted"/>
<evidence type="ECO:0000313" key="7">
    <source>
        <dbReference type="Proteomes" id="UP000307943"/>
    </source>
</evidence>
<keyword evidence="1" id="KW-0805">Transcription regulation</keyword>
<dbReference type="PANTHER" id="PTHR30055">
    <property type="entry name" value="HTH-TYPE TRANSCRIPTIONAL REGULATOR RUTR"/>
    <property type="match status" value="1"/>
</dbReference>
<dbReference type="AlphaFoldDB" id="A0A5C4T216"/>
<dbReference type="EMBL" id="VDCQ01000048">
    <property type="protein sequence ID" value="TNJ63084.1"/>
    <property type="molecule type" value="Genomic_DNA"/>
</dbReference>
<protein>
    <submittedName>
        <fullName evidence="6">TetR/AcrR family transcriptional regulator</fullName>
    </submittedName>
</protein>
<dbReference type="InterPro" id="IPR023772">
    <property type="entry name" value="DNA-bd_HTH_TetR-type_CS"/>
</dbReference>
<feature type="domain" description="HTH tetR-type" evidence="5">
    <location>
        <begin position="20"/>
        <end position="80"/>
    </location>
</feature>
<sequence>MTVVIVIIGVNSLLREVRKKKVMETITEVAFDLFKQKGYQHVTVEEIALRSGIAKGTFFNYFQKKEHLLLHLANSYSQLMDQVVQRHREGTIKERLLHILRDILSIYLQHSDLLRLTLVETIRSTIETKEVSTNLTMFRETLRTLLEEAIRSGALRSRWDPNMSASVIVGLFLNTLIHGSPSLNEDELYEALLRQLDVVWEGIADE</sequence>
<dbReference type="PANTHER" id="PTHR30055:SF234">
    <property type="entry name" value="HTH-TYPE TRANSCRIPTIONAL REGULATOR BETI"/>
    <property type="match status" value="1"/>
</dbReference>
<comment type="caution">
    <text evidence="6">The sequence shown here is derived from an EMBL/GenBank/DDBJ whole genome shotgun (WGS) entry which is preliminary data.</text>
</comment>
<dbReference type="PRINTS" id="PR00455">
    <property type="entry name" value="HTHTETR"/>
</dbReference>
<keyword evidence="3" id="KW-0804">Transcription</keyword>
<dbReference type="GO" id="GO:0003700">
    <property type="term" value="F:DNA-binding transcription factor activity"/>
    <property type="evidence" value="ECO:0007669"/>
    <property type="project" value="TreeGrafter"/>
</dbReference>
<organism evidence="6 7">
    <name type="scientific">Paenibacillus hemerocallicola</name>
    <dbReference type="NCBI Taxonomy" id="1172614"/>
    <lineage>
        <taxon>Bacteria</taxon>
        <taxon>Bacillati</taxon>
        <taxon>Bacillota</taxon>
        <taxon>Bacilli</taxon>
        <taxon>Bacillales</taxon>
        <taxon>Paenibacillaceae</taxon>
        <taxon>Paenibacillus</taxon>
    </lineage>
</organism>
<feature type="DNA-binding region" description="H-T-H motif" evidence="4">
    <location>
        <begin position="43"/>
        <end position="62"/>
    </location>
</feature>
<reference evidence="6 7" key="1">
    <citation type="submission" date="2019-05" db="EMBL/GenBank/DDBJ databases">
        <title>We sequenced the genome of Paenibacillus hemerocallicola KCTC 33185 for further insight into its adaptation and study the phylogeny of Paenibacillus.</title>
        <authorList>
            <person name="Narsing Rao M.P."/>
        </authorList>
    </citation>
    <scope>NUCLEOTIDE SEQUENCE [LARGE SCALE GENOMIC DNA]</scope>
    <source>
        <strain evidence="6 7">KCTC 33185</strain>
    </source>
</reference>
<keyword evidence="2 4" id="KW-0238">DNA-binding</keyword>
<evidence type="ECO:0000256" key="3">
    <source>
        <dbReference type="ARBA" id="ARBA00023163"/>
    </source>
</evidence>
<evidence type="ECO:0000256" key="1">
    <source>
        <dbReference type="ARBA" id="ARBA00023015"/>
    </source>
</evidence>
<dbReference type="Pfam" id="PF00440">
    <property type="entry name" value="TetR_N"/>
    <property type="match status" value="1"/>
</dbReference>
<dbReference type="PROSITE" id="PS01081">
    <property type="entry name" value="HTH_TETR_1"/>
    <property type="match status" value="1"/>
</dbReference>
<accession>A0A5C4T216</accession>
<dbReference type="Gene3D" id="1.10.357.10">
    <property type="entry name" value="Tetracycline Repressor, domain 2"/>
    <property type="match status" value="1"/>
</dbReference>
<evidence type="ECO:0000256" key="4">
    <source>
        <dbReference type="PROSITE-ProRule" id="PRU00335"/>
    </source>
</evidence>
<dbReference type="Proteomes" id="UP000307943">
    <property type="component" value="Unassembled WGS sequence"/>
</dbReference>
<evidence type="ECO:0000313" key="6">
    <source>
        <dbReference type="EMBL" id="TNJ63084.1"/>
    </source>
</evidence>
<gene>
    <name evidence="6" type="ORF">FE784_27110</name>
</gene>
<dbReference type="InterPro" id="IPR009057">
    <property type="entry name" value="Homeodomain-like_sf"/>
</dbReference>
<dbReference type="InterPro" id="IPR036271">
    <property type="entry name" value="Tet_transcr_reg_TetR-rel_C_sf"/>
</dbReference>